<evidence type="ECO:0008006" key="2">
    <source>
        <dbReference type="Google" id="ProtNLM"/>
    </source>
</evidence>
<sequence>MALFIAERIRKREFGKAIPPTDKAALIAGARICLTETIAGQGLPKGTRLLKAYATTKQGPRRILYLLVVAEGDLFVLLYRNKQDEVGANMGPKNTAFNAVLAKHLDLLREDIAADRIEEIMPDPTTEPDAQTD</sequence>
<accession>A0A1J5SJZ0</accession>
<evidence type="ECO:0000313" key="1">
    <source>
        <dbReference type="EMBL" id="OIR08251.1"/>
    </source>
</evidence>
<dbReference type="AlphaFoldDB" id="A0A1J5SJZ0"/>
<organism evidence="1">
    <name type="scientific">mine drainage metagenome</name>
    <dbReference type="NCBI Taxonomy" id="410659"/>
    <lineage>
        <taxon>unclassified sequences</taxon>
        <taxon>metagenomes</taxon>
        <taxon>ecological metagenomes</taxon>
    </lineage>
</organism>
<comment type="caution">
    <text evidence="1">The sequence shown here is derived from an EMBL/GenBank/DDBJ whole genome shotgun (WGS) entry which is preliminary data.</text>
</comment>
<gene>
    <name evidence="1" type="ORF">GALL_97550</name>
</gene>
<protein>
    <recommendedName>
        <fullName evidence="2">Addiction module toxin RelE</fullName>
    </recommendedName>
</protein>
<dbReference type="EMBL" id="MLJW01000033">
    <property type="protein sequence ID" value="OIR08251.1"/>
    <property type="molecule type" value="Genomic_DNA"/>
</dbReference>
<proteinExistence type="predicted"/>
<reference evidence="1" key="1">
    <citation type="submission" date="2016-10" db="EMBL/GenBank/DDBJ databases">
        <title>Sequence of Gallionella enrichment culture.</title>
        <authorList>
            <person name="Poehlein A."/>
            <person name="Muehling M."/>
            <person name="Daniel R."/>
        </authorList>
    </citation>
    <scope>NUCLEOTIDE SEQUENCE</scope>
</reference>
<name>A0A1J5SJZ0_9ZZZZ</name>